<reference evidence="1 2" key="1">
    <citation type="submission" date="2021-03" db="EMBL/GenBank/DDBJ databases">
        <title>Genomic Encyclopedia of Type Strains, Phase IV (KMG-IV): sequencing the most valuable type-strain genomes for metagenomic binning, comparative biology and taxonomic classification.</title>
        <authorList>
            <person name="Goeker M."/>
        </authorList>
    </citation>
    <scope>NUCLEOTIDE SEQUENCE [LARGE SCALE GENOMIC DNA]</scope>
    <source>
        <strain evidence="1 2">DSM 1289</strain>
    </source>
</reference>
<protein>
    <recommendedName>
        <fullName evidence="3">XkdX family protein</fullName>
    </recommendedName>
</protein>
<keyword evidence="2" id="KW-1185">Reference proteome</keyword>
<name>A0ABS4E903_9FIRM</name>
<evidence type="ECO:0000313" key="1">
    <source>
        <dbReference type="EMBL" id="MBP1854427.1"/>
    </source>
</evidence>
<proteinExistence type="predicted"/>
<dbReference type="Pfam" id="PF09693">
    <property type="entry name" value="Phage_XkdX"/>
    <property type="match status" value="1"/>
</dbReference>
<gene>
    <name evidence="1" type="ORF">J2Z43_000817</name>
</gene>
<dbReference type="InterPro" id="IPR010022">
    <property type="entry name" value="XkdX"/>
</dbReference>
<dbReference type="Proteomes" id="UP000767291">
    <property type="component" value="Unassembled WGS sequence"/>
</dbReference>
<comment type="caution">
    <text evidence="1">The sequence shown here is derived from an EMBL/GenBank/DDBJ whole genome shotgun (WGS) entry which is preliminary data.</text>
</comment>
<evidence type="ECO:0008006" key="3">
    <source>
        <dbReference type="Google" id="ProtNLM"/>
    </source>
</evidence>
<evidence type="ECO:0000313" key="2">
    <source>
        <dbReference type="Proteomes" id="UP000767291"/>
    </source>
</evidence>
<accession>A0ABS4E903</accession>
<dbReference type="RefSeq" id="WP_209455946.1">
    <property type="nucleotide sequence ID" value="NZ_BAAACS010000017.1"/>
</dbReference>
<dbReference type="EMBL" id="JAGGJX010000001">
    <property type="protein sequence ID" value="MBP1854427.1"/>
    <property type="molecule type" value="Genomic_DNA"/>
</dbReference>
<sequence length="45" mass="5572">MNWYFNINYFYNNKLWTISQVKLAVDLNKITETEYKEITSKDYTK</sequence>
<organism evidence="1 2">
    <name type="scientific">Metaclostridioides mangenotii</name>
    <dbReference type="NCBI Taxonomy" id="1540"/>
    <lineage>
        <taxon>Bacteria</taxon>
        <taxon>Bacillati</taxon>
        <taxon>Bacillota</taxon>
        <taxon>Clostridia</taxon>
        <taxon>Peptostreptococcales</taxon>
        <taxon>Peptostreptococcaceae</taxon>
        <taxon>Metaclostridioides</taxon>
    </lineage>
</organism>